<dbReference type="EMBL" id="BKCJ010000302">
    <property type="protein sequence ID" value="GEU31950.1"/>
    <property type="molecule type" value="Genomic_DNA"/>
</dbReference>
<feature type="compositionally biased region" description="Basic and acidic residues" evidence="5">
    <location>
        <begin position="186"/>
        <end position="202"/>
    </location>
</feature>
<gene>
    <name evidence="8" type="ORF">Tci_003928</name>
</gene>
<dbReference type="Gene3D" id="3.30.420.10">
    <property type="entry name" value="Ribonuclease H-like superfamily/Ribonuclease H"/>
    <property type="match status" value="2"/>
</dbReference>
<dbReference type="InterPro" id="IPR012337">
    <property type="entry name" value="RNaseH-like_sf"/>
</dbReference>
<dbReference type="PANTHER" id="PTHR42648">
    <property type="entry name" value="TRANSPOSASE, PUTATIVE-RELATED"/>
    <property type="match status" value="1"/>
</dbReference>
<keyword evidence="1" id="KW-0645">Protease</keyword>
<evidence type="ECO:0000259" key="6">
    <source>
        <dbReference type="Pfam" id="PF07727"/>
    </source>
</evidence>
<dbReference type="SUPFAM" id="SSF53098">
    <property type="entry name" value="Ribonuclease H-like"/>
    <property type="match status" value="1"/>
</dbReference>
<feature type="region of interest" description="Disordered" evidence="5">
    <location>
        <begin position="177"/>
        <end position="202"/>
    </location>
</feature>
<evidence type="ECO:0000256" key="2">
    <source>
        <dbReference type="ARBA" id="ARBA00022723"/>
    </source>
</evidence>
<dbReference type="Pfam" id="PF07727">
    <property type="entry name" value="RVT_2"/>
    <property type="match status" value="1"/>
</dbReference>
<comment type="caution">
    <text evidence="8">The sequence shown here is derived from an EMBL/GenBank/DDBJ whole genome shotgun (WGS) entry which is preliminary data.</text>
</comment>
<evidence type="ECO:0000256" key="1">
    <source>
        <dbReference type="ARBA" id="ARBA00022670"/>
    </source>
</evidence>
<reference evidence="8" key="1">
    <citation type="journal article" date="2019" name="Sci. Rep.">
        <title>Draft genome of Tanacetum cinerariifolium, the natural source of mosquito coil.</title>
        <authorList>
            <person name="Yamashiro T."/>
            <person name="Shiraishi A."/>
            <person name="Satake H."/>
            <person name="Nakayama K."/>
        </authorList>
    </citation>
    <scope>NUCLEOTIDE SEQUENCE</scope>
</reference>
<keyword evidence="4" id="KW-0175">Coiled coil</keyword>
<evidence type="ECO:0000313" key="8">
    <source>
        <dbReference type="EMBL" id="GEU31950.1"/>
    </source>
</evidence>
<dbReference type="GO" id="GO:0046872">
    <property type="term" value="F:metal ion binding"/>
    <property type="evidence" value="ECO:0007669"/>
    <property type="project" value="UniProtKB-KW"/>
</dbReference>
<evidence type="ECO:0000256" key="4">
    <source>
        <dbReference type="SAM" id="Coils"/>
    </source>
</evidence>
<dbReference type="GO" id="GO:0008233">
    <property type="term" value="F:peptidase activity"/>
    <property type="evidence" value="ECO:0007669"/>
    <property type="project" value="UniProtKB-KW"/>
</dbReference>
<feature type="domain" description="Reverse transcriptase Ty1/copia-type" evidence="6">
    <location>
        <begin position="790"/>
        <end position="915"/>
    </location>
</feature>
<feature type="region of interest" description="Disordered" evidence="5">
    <location>
        <begin position="1193"/>
        <end position="1227"/>
    </location>
</feature>
<feature type="region of interest" description="Disordered" evidence="5">
    <location>
        <begin position="121"/>
        <end position="143"/>
    </location>
</feature>
<keyword evidence="2" id="KW-0479">Metal-binding</keyword>
<evidence type="ECO:0000256" key="5">
    <source>
        <dbReference type="SAM" id="MobiDB-lite"/>
    </source>
</evidence>
<evidence type="ECO:0000259" key="7">
    <source>
        <dbReference type="Pfam" id="PF22936"/>
    </source>
</evidence>
<sequence>MEETKLQETRRIPQLDNKDLEQIDLGALEEMDLKWQMAMLTMRARRFLKKMEEIYVQMEQIPLGLTCSNLNVTINTKEAILPGNVMTSSKNLSKLLETQVSDKTGLGFDSQLFDCEELHSRESDNKVPRNLENDRYKTGEGYHDVPHPYTRTFLPPKLDLVLIDDTNAGELVANISDSEDETEIESVPKQKEPSFVKSTEHVETSREYVKKVEHNKQADNLRTNNQKSSDCDYYEKNMVQKPVWKSAMRVNHQNSVRMTHPHSKRNVVITAVLTRSRLVSLNAANHVPTAVTHSTVKRTKTVKNVFNKAHSPVKRPINQRTATKNSNFNKQVITVKVNKGNLQNALHDKGVIDSGCSRHMTGNISFLSEFEAIDRGYVAFGGNPKGGKISGKGKIKTGKLDFDDVYSVKELKFNLFSVPQMCDKKNSVLFIDTECVVLSSNYKLPDENHVLLRVPRENNMYNVDLKNEKQHKASCKFKTVSSINQPLQRLHMDLFGPTFVKRINKKSYCLVVTDDYSRFSQFCGMKRIKREFIVARTPQQNGVAKRKNRTLIEAARTMLADSLLPIPFWAEAVNTASCKVRKETISAQQYMLLSLWSSDSQDPKNTDDDVVDDAFEVTENDNDLHVSTNECKKAKRDDKGKSLVDSLNRVKHLRVEFEEFSFNSTNRVNAVSEPVNAAGPNLTNSTNSFNTTSSSVNAVSPNFKIARQYSFVDPSKYPDDLDMPELEDIVYLDDEEDVDAEADLSNMETIYLFSNKEYDKDEPKKVLQVLKDLIWIESMQEELLQFKLQKVWILVDLPKGKRAIGSKWVFRNKKYKKGIVIRNKARLVAQEHTQEEGIDYNEVFALVARIEAIRLFLAYASYMGFMVYQTDVKSTFLYETIKEEVYVCQHPGFEDPVYPDKVYKVVKALYGLHQAQDLGLQLKQKKDGIFIRQDKYVAKILRMFAFTHVKSANTPIETKKPLLKELDGEDVDVHIYSYELMLFGMMKLDAVNLMLLGHKLMLSKATYTVEKVNGDIQLQALIDDKKVVVTEAIIRRDLHLDDADGRTVWNKFSSSMEYDVICLATGRKFNFSKYIFDSMVRNVESSSKFLMYPHFIQVLLDHQVDDLTIHNTKYKSPTLTQKVFANMRRVGKGFSGVETLLFDSMLVQSQPQPEEAVETPLFDSMLVNDLEKDRNSQALEILQLKKRVKRLERKNKSKTSGLKRLRRVGADQKAESSSDTVLETDEEEVALDAESQGRMNLNDDIKELFDQENVNATSKGVSAVIAPELVSAAEPTLFDDEDVTMIMAQTLIKLKAEKARIHDEKIAQKLHDEEVRNVTARDEQERAENEKALGLQRKLDEREDDIDWSTVAEQVNERQTETIKRYQDLKKKPVSVAQARKNMMIYLKNMTGYKIGFFKGMTYDEIRPIFEREYNKIQTLFKQDKYVEKTKKKRVVDETLLQETFKKLRVAKVLGSESTQEISTDDPKEITKEDVQNMLKIIQENSH</sequence>
<dbReference type="PANTHER" id="PTHR42648:SF32">
    <property type="entry name" value="RIBONUCLEASE H-LIKE DOMAIN, GAG-PRE-INTEGRASE DOMAIN PROTEIN-RELATED"/>
    <property type="match status" value="1"/>
</dbReference>
<feature type="compositionally biased region" description="Basic residues" evidence="5">
    <location>
        <begin position="1193"/>
        <end position="1207"/>
    </location>
</feature>
<feature type="coiled-coil region" evidence="4">
    <location>
        <begin position="1310"/>
        <end position="1372"/>
    </location>
</feature>
<accession>A0A6L2J5N3</accession>
<dbReference type="InterPro" id="IPR036397">
    <property type="entry name" value="RNaseH_sf"/>
</dbReference>
<dbReference type="Pfam" id="PF22936">
    <property type="entry name" value="Pol_BBD"/>
    <property type="match status" value="1"/>
</dbReference>
<organism evidence="8">
    <name type="scientific">Tanacetum cinerariifolium</name>
    <name type="common">Dalmatian daisy</name>
    <name type="synonym">Chrysanthemum cinerariifolium</name>
    <dbReference type="NCBI Taxonomy" id="118510"/>
    <lineage>
        <taxon>Eukaryota</taxon>
        <taxon>Viridiplantae</taxon>
        <taxon>Streptophyta</taxon>
        <taxon>Embryophyta</taxon>
        <taxon>Tracheophyta</taxon>
        <taxon>Spermatophyta</taxon>
        <taxon>Magnoliopsida</taxon>
        <taxon>eudicotyledons</taxon>
        <taxon>Gunneridae</taxon>
        <taxon>Pentapetalae</taxon>
        <taxon>asterids</taxon>
        <taxon>campanulids</taxon>
        <taxon>Asterales</taxon>
        <taxon>Asteraceae</taxon>
        <taxon>Asteroideae</taxon>
        <taxon>Anthemideae</taxon>
        <taxon>Anthemidinae</taxon>
        <taxon>Tanacetum</taxon>
    </lineage>
</organism>
<name>A0A6L2J5N3_TANCI</name>
<feature type="domain" description="Retrovirus-related Pol polyprotein from transposon TNT 1-94-like beta-barrel" evidence="7">
    <location>
        <begin position="351"/>
        <end position="424"/>
    </location>
</feature>
<dbReference type="GO" id="GO:0006508">
    <property type="term" value="P:proteolysis"/>
    <property type="evidence" value="ECO:0007669"/>
    <property type="project" value="UniProtKB-KW"/>
</dbReference>
<proteinExistence type="predicted"/>
<dbReference type="InterPro" id="IPR039537">
    <property type="entry name" value="Retrotran_Ty1/copia-like"/>
</dbReference>
<protein>
    <submittedName>
        <fullName evidence="8">Putative ribonuclease H-like domain-containing protein</fullName>
    </submittedName>
</protein>
<evidence type="ECO:0000256" key="3">
    <source>
        <dbReference type="ARBA" id="ARBA00022801"/>
    </source>
</evidence>
<keyword evidence="3" id="KW-0378">Hydrolase</keyword>
<dbReference type="InterPro" id="IPR013103">
    <property type="entry name" value="RVT_2"/>
</dbReference>
<dbReference type="InterPro" id="IPR054722">
    <property type="entry name" value="PolX-like_BBD"/>
</dbReference>
<dbReference type="GO" id="GO:0003676">
    <property type="term" value="F:nucleic acid binding"/>
    <property type="evidence" value="ECO:0007669"/>
    <property type="project" value="InterPro"/>
</dbReference>